<keyword evidence="3" id="KW-0732">Signal</keyword>
<dbReference type="SUPFAM" id="SSF48452">
    <property type="entry name" value="TPR-like"/>
    <property type="match status" value="2"/>
</dbReference>
<dbReference type="SMART" id="SM00028">
    <property type="entry name" value="TPR"/>
    <property type="match status" value="4"/>
</dbReference>
<evidence type="ECO:0000313" key="5">
    <source>
        <dbReference type="EMBL" id="OAN49131.1"/>
    </source>
</evidence>
<feature type="chain" id="PRO_5008092005" description="CHAT domain-containing protein" evidence="3">
    <location>
        <begin position="25"/>
        <end position="1010"/>
    </location>
</feature>
<evidence type="ECO:0000256" key="3">
    <source>
        <dbReference type="SAM" id="SignalP"/>
    </source>
</evidence>
<name>A0A178MK76_9PROT</name>
<sequence length="1010" mass="108126">MRVTRVALALALAAVMLWPATVLAQQDPAPMQRRVTEASAERLLDESLLNSPERRARNQERLAAPLPSEDDREALGEALYQRGLAAIELGRQSQAVDDLKRASGLLGSQDRAEALFMLGQAYLNLGHVSRAIAALAEASRLETGPGSQLRNLALMAEQHAKLGDVAATTALLKECQGIAQKIQASKADTNPNVSLWRRTNSLRCEMALAHAQGRLGEVETLSRQIIKGFEDAPKARNSYVLGNRYQLLAENLRAQGRLADAETEARTALSVYQKTVGPTSQRTGTALQGLGRIIAEQGRIKEGETLVRKGMELIQAQGMAGNGGGRLVLADILALDYRWAEAREQFELARQVYADQPDLVDGIMRRNPNITLAMVKTGKAAEALPLLQRHVEILTVKLDAQDYALAQARGLLGIALQALGRHDEARTEFTAALPVLLAQINDEDQETGNLARDQKLRLILEAYMENLVGKPTGRITATPDAIAESFRVAEAARGRSVQRALAASATRAAAANPAIAALVRQVQDTEKQAAALTSLLANAISARAEDQTAAAIDALKSRIGDLKSERAMIMARIGEQFPDYARLLNPKPLSLEEVRPSLRGGEALLSFYSAEDRLYAWAVSGTGPAAMSVSPIGRLDLEARIRKLRDGLDMTVAEVDEFPDFDVKTAAELYAAAIAPIEPAWAGAEILFTIPHGPLGQIPLAVLPTALPKPPAAKSASPPAPLFAKYREVPWLARKVAVAQLPSSGALGLLRSTPPRQTPRRAFVAFGDPLFNKQQVSGQDLISAALTGRGVGRRSVVASRADFTAELGQLPRLRDTADEVKGIAQVLGADPEQDLFLQARASVGMVRQLDLARWRVVMFATHGLIPGDLAGLDQPALALSSPAVTGDGSSGLLTMEAIMGLKLDADWVVLSACNTAAGDGSGSEAVSGLGRAFFYAGTRALLVTNWPVETVSARLLTTDLFRRQAEDPALSRAQALRRAMLGLMDGPGTGSFTYAHPTFWAPYSLVGDGG</sequence>
<evidence type="ECO:0000256" key="1">
    <source>
        <dbReference type="PROSITE-ProRule" id="PRU00339"/>
    </source>
</evidence>
<dbReference type="InterPro" id="IPR024983">
    <property type="entry name" value="CHAT_dom"/>
</dbReference>
<feature type="region of interest" description="Disordered" evidence="2">
    <location>
        <begin position="46"/>
        <end position="68"/>
    </location>
</feature>
<dbReference type="PANTHER" id="PTHR10098:SF108">
    <property type="entry name" value="TETRATRICOPEPTIDE REPEAT PROTEIN 28"/>
    <property type="match status" value="1"/>
</dbReference>
<dbReference type="PROSITE" id="PS50005">
    <property type="entry name" value="TPR"/>
    <property type="match status" value="1"/>
</dbReference>
<dbReference type="PANTHER" id="PTHR10098">
    <property type="entry name" value="RAPSYN-RELATED"/>
    <property type="match status" value="1"/>
</dbReference>
<evidence type="ECO:0000313" key="6">
    <source>
        <dbReference type="Proteomes" id="UP000078428"/>
    </source>
</evidence>
<feature type="domain" description="CHAT" evidence="4">
    <location>
        <begin position="664"/>
        <end position="1008"/>
    </location>
</feature>
<accession>A0A178MK76</accession>
<dbReference type="AlphaFoldDB" id="A0A178MK76"/>
<dbReference type="STRING" id="1285242.A6A04_03165"/>
<proteinExistence type="predicted"/>
<keyword evidence="6" id="KW-1185">Reference proteome</keyword>
<dbReference type="OrthoDB" id="9787760at2"/>
<protein>
    <recommendedName>
        <fullName evidence="4">CHAT domain-containing protein</fullName>
    </recommendedName>
</protein>
<dbReference type="Proteomes" id="UP000078428">
    <property type="component" value="Unassembled WGS sequence"/>
</dbReference>
<evidence type="ECO:0000256" key="2">
    <source>
        <dbReference type="SAM" id="MobiDB-lite"/>
    </source>
</evidence>
<dbReference type="Pfam" id="PF12770">
    <property type="entry name" value="CHAT"/>
    <property type="match status" value="1"/>
</dbReference>
<dbReference type="Gene3D" id="1.25.40.10">
    <property type="entry name" value="Tetratricopeptide repeat domain"/>
    <property type="match status" value="3"/>
</dbReference>
<dbReference type="EMBL" id="LWQT01000066">
    <property type="protein sequence ID" value="OAN49131.1"/>
    <property type="molecule type" value="Genomic_DNA"/>
</dbReference>
<gene>
    <name evidence="5" type="ORF">A6A04_03165</name>
</gene>
<feature type="repeat" description="TPR" evidence="1">
    <location>
        <begin position="112"/>
        <end position="145"/>
    </location>
</feature>
<organism evidence="5 6">
    <name type="scientific">Paramagnetospirillum marisnigri</name>
    <dbReference type="NCBI Taxonomy" id="1285242"/>
    <lineage>
        <taxon>Bacteria</taxon>
        <taxon>Pseudomonadati</taxon>
        <taxon>Pseudomonadota</taxon>
        <taxon>Alphaproteobacteria</taxon>
        <taxon>Rhodospirillales</taxon>
        <taxon>Magnetospirillaceae</taxon>
        <taxon>Paramagnetospirillum</taxon>
    </lineage>
</organism>
<dbReference type="Pfam" id="PF13181">
    <property type="entry name" value="TPR_8"/>
    <property type="match status" value="1"/>
</dbReference>
<dbReference type="InterPro" id="IPR011990">
    <property type="entry name" value="TPR-like_helical_dom_sf"/>
</dbReference>
<feature type="signal peptide" evidence="3">
    <location>
        <begin position="1"/>
        <end position="24"/>
    </location>
</feature>
<comment type="caution">
    <text evidence="5">The sequence shown here is derived from an EMBL/GenBank/DDBJ whole genome shotgun (WGS) entry which is preliminary data.</text>
</comment>
<dbReference type="InterPro" id="IPR019734">
    <property type="entry name" value="TPR_rpt"/>
</dbReference>
<dbReference type="Pfam" id="PF13424">
    <property type="entry name" value="TPR_12"/>
    <property type="match status" value="2"/>
</dbReference>
<evidence type="ECO:0000259" key="4">
    <source>
        <dbReference type="Pfam" id="PF12770"/>
    </source>
</evidence>
<keyword evidence="1" id="KW-0802">TPR repeat</keyword>
<reference evidence="5 6" key="1">
    <citation type="submission" date="2016-04" db="EMBL/GenBank/DDBJ databases">
        <title>Draft genome sequence of freshwater magnetotactic bacteria Magnetospirillum marisnigri SP-1 and Magnetospirillum moscoviense BB-1.</title>
        <authorList>
            <person name="Koziaeva V."/>
            <person name="Dziuba M.V."/>
            <person name="Ivanov T.M."/>
            <person name="Kuznetsov B."/>
            <person name="Grouzdev D.S."/>
        </authorList>
    </citation>
    <scope>NUCLEOTIDE SEQUENCE [LARGE SCALE GENOMIC DNA]</scope>
    <source>
        <strain evidence="5 6">SP-1</strain>
    </source>
</reference>